<accession>A0A6L2KQ98</accession>
<evidence type="ECO:0000256" key="1">
    <source>
        <dbReference type="SAM" id="MobiDB-lite"/>
    </source>
</evidence>
<dbReference type="EMBL" id="BKCJ010002906">
    <property type="protein sequence ID" value="GEU51711.1"/>
    <property type="molecule type" value="Genomic_DNA"/>
</dbReference>
<feature type="compositionally biased region" description="Acidic residues" evidence="1">
    <location>
        <begin position="100"/>
        <end position="116"/>
    </location>
</feature>
<organism evidence="2">
    <name type="scientific">Tanacetum cinerariifolium</name>
    <name type="common">Dalmatian daisy</name>
    <name type="synonym">Chrysanthemum cinerariifolium</name>
    <dbReference type="NCBI Taxonomy" id="118510"/>
    <lineage>
        <taxon>Eukaryota</taxon>
        <taxon>Viridiplantae</taxon>
        <taxon>Streptophyta</taxon>
        <taxon>Embryophyta</taxon>
        <taxon>Tracheophyta</taxon>
        <taxon>Spermatophyta</taxon>
        <taxon>Magnoliopsida</taxon>
        <taxon>eudicotyledons</taxon>
        <taxon>Gunneridae</taxon>
        <taxon>Pentapetalae</taxon>
        <taxon>asterids</taxon>
        <taxon>campanulids</taxon>
        <taxon>Asterales</taxon>
        <taxon>Asteraceae</taxon>
        <taxon>Asteroideae</taxon>
        <taxon>Anthemideae</taxon>
        <taxon>Anthemidinae</taxon>
        <taxon>Tanacetum</taxon>
    </lineage>
</organism>
<reference evidence="2" key="1">
    <citation type="journal article" date="2019" name="Sci. Rep.">
        <title>Draft genome of Tanacetum cinerariifolium, the natural source of mosquito coil.</title>
        <authorList>
            <person name="Yamashiro T."/>
            <person name="Shiraishi A."/>
            <person name="Satake H."/>
            <person name="Nakayama K."/>
        </authorList>
    </citation>
    <scope>NUCLEOTIDE SEQUENCE</scope>
</reference>
<dbReference type="AlphaFoldDB" id="A0A6L2KQ98"/>
<feature type="region of interest" description="Disordered" evidence="1">
    <location>
        <begin position="94"/>
        <end position="119"/>
    </location>
</feature>
<comment type="caution">
    <text evidence="2">The sequence shown here is derived from an EMBL/GenBank/DDBJ whole genome shotgun (WGS) entry which is preliminary data.</text>
</comment>
<proteinExistence type="predicted"/>
<evidence type="ECO:0000313" key="2">
    <source>
        <dbReference type="EMBL" id="GEU51711.1"/>
    </source>
</evidence>
<name>A0A6L2KQ98_TANCI</name>
<protein>
    <submittedName>
        <fullName evidence="2">Uncharacterized protein</fullName>
    </submittedName>
</protein>
<sequence>MKETPYELLKKEQKKQVGKNNEVKMTLYNTLPGNSQVKNCKIDILTQEYEKLSISIEETIDSGFTTYNAIENDDVSSKTNTKDKIISLAIKAKVTREQTSDDSDSQGGSDEDIDEEKEGKSFNLLARNFGKFFRQGNRFERGN</sequence>
<gene>
    <name evidence="2" type="ORF">Tci_023689</name>
</gene>